<evidence type="ECO:0000313" key="1">
    <source>
        <dbReference type="EMBL" id="QNH71451.1"/>
    </source>
</evidence>
<dbReference type="EMBL" id="MT778837">
    <property type="protein sequence ID" value="QNH71451.1"/>
    <property type="molecule type" value="Genomic_DNA"/>
</dbReference>
<accession>A0A7G7WW57</accession>
<name>A0A7G7WW57_9CAUD</name>
<gene>
    <name evidence="1" type="ORF">AF3_132</name>
</gene>
<evidence type="ECO:0008006" key="3">
    <source>
        <dbReference type="Google" id="ProtNLM"/>
    </source>
</evidence>
<dbReference type="Proteomes" id="UP000515855">
    <property type="component" value="Segment"/>
</dbReference>
<sequence length="162" mass="17659">MADKDKTGELTFEYSGSGDIMDLLKSGVPEVVQDIETKAIVIYIAPDDTEEVKTAKDNIEFVVNSARSAVEFLLQMGKTTGNPRFFETVNSLLNTINGASGQLMNIDRKKKNAEAPETSVHGSVTNIQNNTVVMSTSDALKEARKNIAFDNAKIIDVTEEAK</sequence>
<organism evidence="1 2">
    <name type="scientific">Rhizobium phage AF3</name>
    <dbReference type="NCBI Taxonomy" id="2763529"/>
    <lineage>
        <taxon>Viruses</taxon>
        <taxon>Duplodnaviria</taxon>
        <taxon>Heunggongvirae</taxon>
        <taxon>Uroviricota</taxon>
        <taxon>Caudoviricetes</taxon>
        <taxon>Pootjesviridae</taxon>
        <taxon>Innesvirus</taxon>
        <taxon>Innesvirus AF3</taxon>
    </lineage>
</organism>
<keyword evidence="2" id="KW-1185">Reference proteome</keyword>
<dbReference type="Gene3D" id="1.10.287.1060">
    <property type="entry name" value="ESAT-6-like"/>
    <property type="match status" value="1"/>
</dbReference>
<proteinExistence type="predicted"/>
<evidence type="ECO:0000313" key="2">
    <source>
        <dbReference type="Proteomes" id="UP000515855"/>
    </source>
</evidence>
<reference evidence="1 2" key="1">
    <citation type="submission" date="2020-07" db="EMBL/GenBank/DDBJ databases">
        <title>Complete genome sequence of Rhizobium leguminosarum bacteriophage vB_RlegM_AF3.</title>
        <authorList>
            <person name="Gunathilake D."/>
            <person name="Mackenzie K.D."/>
            <person name="Yost C.K."/>
            <person name="Hynes M.F."/>
        </authorList>
    </citation>
    <scope>NUCLEOTIDE SEQUENCE [LARGE SCALE GENOMIC DNA]</scope>
</reference>
<protein>
    <recommendedName>
        <fullName evidence="3">Terminase small subunit</fullName>
    </recommendedName>
</protein>